<dbReference type="EMBL" id="BMIP01000007">
    <property type="protein sequence ID" value="GGD77194.1"/>
    <property type="molecule type" value="Genomic_DNA"/>
</dbReference>
<sequence length="115" mass="13022">MGDGDSRFTLKKQHRDGFADYIGFSDDNDIQARQVLIHGVQQFHDAQGRARDEATSPGRQSPDVDGVEAIDVFGWIDRSQYNAGVNMCRQGNLNQNTMDRRIDVETGYQGQQRFL</sequence>
<accession>A0A916Z680</accession>
<protein>
    <submittedName>
        <fullName evidence="1">Uncharacterized protein</fullName>
    </submittedName>
</protein>
<organism evidence="1 2">
    <name type="scientific">Croceicoccus mobilis</name>
    <dbReference type="NCBI Taxonomy" id="1703339"/>
    <lineage>
        <taxon>Bacteria</taxon>
        <taxon>Pseudomonadati</taxon>
        <taxon>Pseudomonadota</taxon>
        <taxon>Alphaproteobacteria</taxon>
        <taxon>Sphingomonadales</taxon>
        <taxon>Erythrobacteraceae</taxon>
        <taxon>Croceicoccus</taxon>
    </lineage>
</organism>
<reference evidence="1" key="2">
    <citation type="submission" date="2020-09" db="EMBL/GenBank/DDBJ databases">
        <authorList>
            <person name="Sun Q."/>
            <person name="Zhou Y."/>
        </authorList>
    </citation>
    <scope>NUCLEOTIDE SEQUENCE</scope>
    <source>
        <strain evidence="1">CGMCC 1.15360</strain>
    </source>
</reference>
<reference evidence="1" key="1">
    <citation type="journal article" date="2014" name="Int. J. Syst. Evol. Microbiol.">
        <title>Complete genome sequence of Corynebacterium casei LMG S-19264T (=DSM 44701T), isolated from a smear-ripened cheese.</title>
        <authorList>
            <consortium name="US DOE Joint Genome Institute (JGI-PGF)"/>
            <person name="Walter F."/>
            <person name="Albersmeier A."/>
            <person name="Kalinowski J."/>
            <person name="Ruckert C."/>
        </authorList>
    </citation>
    <scope>NUCLEOTIDE SEQUENCE</scope>
    <source>
        <strain evidence="1">CGMCC 1.15360</strain>
    </source>
</reference>
<dbReference type="Proteomes" id="UP000612349">
    <property type="component" value="Unassembled WGS sequence"/>
</dbReference>
<dbReference type="AlphaFoldDB" id="A0A916Z680"/>
<comment type="caution">
    <text evidence="1">The sequence shown here is derived from an EMBL/GenBank/DDBJ whole genome shotgun (WGS) entry which is preliminary data.</text>
</comment>
<evidence type="ECO:0000313" key="1">
    <source>
        <dbReference type="EMBL" id="GGD77194.1"/>
    </source>
</evidence>
<gene>
    <name evidence="1" type="ORF">GCM10010990_28620</name>
</gene>
<keyword evidence="2" id="KW-1185">Reference proteome</keyword>
<evidence type="ECO:0000313" key="2">
    <source>
        <dbReference type="Proteomes" id="UP000612349"/>
    </source>
</evidence>
<proteinExistence type="predicted"/>
<name>A0A916Z680_9SPHN</name>